<organism evidence="2 3">
    <name type="scientific">Operophtera brumata</name>
    <name type="common">Winter moth</name>
    <name type="synonym">Phalaena brumata</name>
    <dbReference type="NCBI Taxonomy" id="104452"/>
    <lineage>
        <taxon>Eukaryota</taxon>
        <taxon>Metazoa</taxon>
        <taxon>Ecdysozoa</taxon>
        <taxon>Arthropoda</taxon>
        <taxon>Hexapoda</taxon>
        <taxon>Insecta</taxon>
        <taxon>Pterygota</taxon>
        <taxon>Neoptera</taxon>
        <taxon>Endopterygota</taxon>
        <taxon>Lepidoptera</taxon>
        <taxon>Glossata</taxon>
        <taxon>Ditrysia</taxon>
        <taxon>Geometroidea</taxon>
        <taxon>Geometridae</taxon>
        <taxon>Larentiinae</taxon>
        <taxon>Operophtera</taxon>
    </lineage>
</organism>
<name>A0A0L7KZ02_OPEBR</name>
<keyword evidence="1" id="KW-1133">Transmembrane helix</keyword>
<keyword evidence="3" id="KW-1185">Reference proteome</keyword>
<feature type="transmembrane region" description="Helical" evidence="1">
    <location>
        <begin position="38"/>
        <end position="61"/>
    </location>
</feature>
<proteinExistence type="predicted"/>
<reference evidence="2 3" key="1">
    <citation type="journal article" date="2015" name="Genome Biol. Evol.">
        <title>The genome of winter moth (Operophtera brumata) provides a genomic perspective on sexual dimorphism and phenology.</title>
        <authorList>
            <person name="Derks M.F."/>
            <person name="Smit S."/>
            <person name="Salis L."/>
            <person name="Schijlen E."/>
            <person name="Bossers A."/>
            <person name="Mateman C."/>
            <person name="Pijl A.S."/>
            <person name="de Ridder D."/>
            <person name="Groenen M.A."/>
            <person name="Visser M.E."/>
            <person name="Megens H.J."/>
        </authorList>
    </citation>
    <scope>NUCLEOTIDE SEQUENCE [LARGE SCALE GENOMIC DNA]</scope>
    <source>
        <strain evidence="2">WM2013NL</strain>
        <tissue evidence="2">Head and thorax</tissue>
    </source>
</reference>
<accession>A0A0L7KZ02</accession>
<comment type="caution">
    <text evidence="2">The sequence shown here is derived from an EMBL/GenBank/DDBJ whole genome shotgun (WGS) entry which is preliminary data.</text>
</comment>
<keyword evidence="1" id="KW-0472">Membrane</keyword>
<evidence type="ECO:0000256" key="1">
    <source>
        <dbReference type="SAM" id="Phobius"/>
    </source>
</evidence>
<feature type="transmembrane region" description="Helical" evidence="1">
    <location>
        <begin position="308"/>
        <end position="327"/>
    </location>
</feature>
<protein>
    <submittedName>
        <fullName evidence="2">Putative Oligopeptide transporter</fullName>
    </submittedName>
</protein>
<keyword evidence="1" id="KW-0812">Transmembrane</keyword>
<feature type="transmembrane region" description="Helical" evidence="1">
    <location>
        <begin position="81"/>
        <end position="102"/>
    </location>
</feature>
<dbReference type="Proteomes" id="UP000037510">
    <property type="component" value="Unassembled WGS sequence"/>
</dbReference>
<feature type="non-terminal residue" evidence="2">
    <location>
        <position position="1"/>
    </location>
</feature>
<dbReference type="Gene3D" id="1.20.1250.20">
    <property type="entry name" value="MFS general substrate transporter like domains"/>
    <property type="match status" value="2"/>
</dbReference>
<sequence>HAFTKRLKYNVKEGAPQSHWLDYSISKYGDKLVEDMKVVFSILYLYLPLQVMNPAIVLVLIPVCPGGSWSLLPVMEPLQKMFIGGVLAALAFLSAGILQIGIEAIPGHHQTGLVLLNTLACPVDTAVRGEGTAPVEGYGTALMTPLPHTALKITASCPIDCAGRVMKKHAVSADLNSVAGMFMPVVIGQNSDDQISLFYLDPSPFLKSLTGKPKLKSVKCLNVETEKKLSDIYYVSNEPVDHIGESAYMCLQPGNSDGEVSGSGEGYLRAGGVYVLCVRERLGRLDAAVLHAPNPPNELHLAWILPQYILVSIAEIMFAVSGLEFSFTQATEFFVYASALAVAMLVFLRMAQGYELRIHSLTNSTQGFSVPRPGSSAASCLSLMERARVSGWPTRANVHMGTPSTSECRVTTLAKD</sequence>
<feature type="transmembrane region" description="Helical" evidence="1">
    <location>
        <begin position="333"/>
        <end position="351"/>
    </location>
</feature>
<evidence type="ECO:0000313" key="2">
    <source>
        <dbReference type="EMBL" id="KOB68498.1"/>
    </source>
</evidence>
<dbReference type="AlphaFoldDB" id="A0A0L7KZ02"/>
<dbReference type="InterPro" id="IPR036259">
    <property type="entry name" value="MFS_trans_sf"/>
</dbReference>
<dbReference type="EMBL" id="JTDY01004171">
    <property type="protein sequence ID" value="KOB68498.1"/>
    <property type="molecule type" value="Genomic_DNA"/>
</dbReference>
<gene>
    <name evidence="2" type="ORF">OBRU01_18277</name>
</gene>
<evidence type="ECO:0000313" key="3">
    <source>
        <dbReference type="Proteomes" id="UP000037510"/>
    </source>
</evidence>